<keyword evidence="13" id="KW-1185">Reference proteome</keyword>
<comment type="similarity">
    <text evidence="2">Belongs to the TsaE family.</text>
</comment>
<evidence type="ECO:0000256" key="3">
    <source>
        <dbReference type="ARBA" id="ARBA00019010"/>
    </source>
</evidence>
<evidence type="ECO:0000256" key="7">
    <source>
        <dbReference type="ARBA" id="ARBA00022741"/>
    </source>
</evidence>
<keyword evidence="8" id="KW-0067">ATP-binding</keyword>
<proteinExistence type="inferred from homology"/>
<dbReference type="PANTHER" id="PTHR33540:SF2">
    <property type="entry name" value="TRNA THREONYLCARBAMOYLADENOSINE BIOSYNTHESIS PROTEIN TSAE"/>
    <property type="match status" value="1"/>
</dbReference>
<keyword evidence="7" id="KW-0547">Nucleotide-binding</keyword>
<dbReference type="SUPFAM" id="SSF52540">
    <property type="entry name" value="P-loop containing nucleoside triphosphate hydrolases"/>
    <property type="match status" value="1"/>
</dbReference>
<dbReference type="KEGG" id="cbac:JI75_02145"/>
<organism evidence="12 13">
    <name type="scientific">Berryella intestinalis</name>
    <dbReference type="NCBI Taxonomy" id="1531429"/>
    <lineage>
        <taxon>Bacteria</taxon>
        <taxon>Bacillati</taxon>
        <taxon>Actinomycetota</taxon>
        <taxon>Coriobacteriia</taxon>
        <taxon>Eggerthellales</taxon>
        <taxon>Eggerthellaceae</taxon>
        <taxon>Berryella</taxon>
    </lineage>
</organism>
<dbReference type="GO" id="GO:0002949">
    <property type="term" value="P:tRNA threonylcarbamoyladenosine modification"/>
    <property type="evidence" value="ECO:0007669"/>
    <property type="project" value="InterPro"/>
</dbReference>
<protein>
    <recommendedName>
        <fullName evidence="3">tRNA threonylcarbamoyladenosine biosynthesis protein TsaE</fullName>
    </recommendedName>
    <alternativeName>
        <fullName evidence="11">t(6)A37 threonylcarbamoyladenosine biosynthesis protein TsaE</fullName>
    </alternativeName>
</protein>
<dbReference type="GO" id="GO:0005737">
    <property type="term" value="C:cytoplasm"/>
    <property type="evidence" value="ECO:0007669"/>
    <property type="project" value="UniProtKB-SubCell"/>
</dbReference>
<keyword evidence="6" id="KW-0479">Metal-binding</keyword>
<keyword evidence="9" id="KW-0460">Magnesium</keyword>
<dbReference type="GO" id="GO:0046872">
    <property type="term" value="F:metal ion binding"/>
    <property type="evidence" value="ECO:0007669"/>
    <property type="project" value="UniProtKB-KW"/>
</dbReference>
<reference evidence="12 13" key="2">
    <citation type="journal article" date="2015" name="Genome Announc.">
        <title>Complete Genome Sequence of Coriobacteriaceae Strain 68-1-3, a Novel Mucus-Degrading Isolate from the Swine Intestinal Tract.</title>
        <authorList>
            <person name="Looft T."/>
            <person name="Bayles D.O."/>
            <person name="Alt D.P."/>
            <person name="Stanton T.B."/>
        </authorList>
    </citation>
    <scope>NUCLEOTIDE SEQUENCE [LARGE SCALE GENOMIC DNA]</scope>
    <source>
        <strain evidence="12 13">68-1-3</strain>
    </source>
</reference>
<keyword evidence="4" id="KW-0963">Cytoplasm</keyword>
<dbReference type="AlphaFoldDB" id="A0A0A8B2S6"/>
<dbReference type="PANTHER" id="PTHR33540">
    <property type="entry name" value="TRNA THREONYLCARBAMOYLADENOSINE BIOSYNTHESIS PROTEIN TSAE"/>
    <property type="match status" value="1"/>
</dbReference>
<dbReference type="Proteomes" id="UP000031121">
    <property type="component" value="Chromosome"/>
</dbReference>
<evidence type="ECO:0000256" key="2">
    <source>
        <dbReference type="ARBA" id="ARBA00007599"/>
    </source>
</evidence>
<keyword evidence="5" id="KW-0819">tRNA processing</keyword>
<dbReference type="NCBIfam" id="TIGR00150">
    <property type="entry name" value="T6A_YjeE"/>
    <property type="match status" value="1"/>
</dbReference>
<dbReference type="InterPro" id="IPR003442">
    <property type="entry name" value="T6A_TsaE"/>
</dbReference>
<dbReference type="HOGENOM" id="CLU_087829_3_0_11"/>
<accession>A0A0A8B2S6</accession>
<dbReference type="EMBL" id="CP009302">
    <property type="protein sequence ID" value="AJC11659.1"/>
    <property type="molecule type" value="Genomic_DNA"/>
</dbReference>
<evidence type="ECO:0000256" key="9">
    <source>
        <dbReference type="ARBA" id="ARBA00022842"/>
    </source>
</evidence>
<evidence type="ECO:0000256" key="6">
    <source>
        <dbReference type="ARBA" id="ARBA00022723"/>
    </source>
</evidence>
<dbReference type="Gene3D" id="3.40.50.300">
    <property type="entry name" value="P-loop containing nucleotide triphosphate hydrolases"/>
    <property type="match status" value="1"/>
</dbReference>
<evidence type="ECO:0000256" key="1">
    <source>
        <dbReference type="ARBA" id="ARBA00004496"/>
    </source>
</evidence>
<evidence type="ECO:0000256" key="10">
    <source>
        <dbReference type="ARBA" id="ARBA00024908"/>
    </source>
</evidence>
<evidence type="ECO:0000313" key="12">
    <source>
        <dbReference type="EMBL" id="AJC11659.1"/>
    </source>
</evidence>
<evidence type="ECO:0000256" key="8">
    <source>
        <dbReference type="ARBA" id="ARBA00022840"/>
    </source>
</evidence>
<dbReference type="GO" id="GO:0005524">
    <property type="term" value="F:ATP binding"/>
    <property type="evidence" value="ECO:0007669"/>
    <property type="project" value="UniProtKB-KW"/>
</dbReference>
<comment type="subcellular location">
    <subcellularLocation>
        <location evidence="1">Cytoplasm</location>
    </subcellularLocation>
</comment>
<sequence>MRQLTSPQATKQLAATLSPYLRPGDMIQLKGDLGAGKTQFVQGVAEGLGVAESVVSPTFNVLLSYDSGALPLHHFDLYRLDGLDQLEDTGFYDVVDADGVSFVEWAEKCPGCMGATFLEIELTIDEDETRRIRVHAYGQRARSLLTVWGSDSKSRLMKFAGDKS</sequence>
<dbReference type="Pfam" id="PF02367">
    <property type="entry name" value="TsaE"/>
    <property type="match status" value="1"/>
</dbReference>
<dbReference type="OrthoDB" id="9800307at2"/>
<evidence type="ECO:0000256" key="5">
    <source>
        <dbReference type="ARBA" id="ARBA00022694"/>
    </source>
</evidence>
<evidence type="ECO:0000313" key="13">
    <source>
        <dbReference type="Proteomes" id="UP000031121"/>
    </source>
</evidence>
<comment type="function">
    <text evidence="10">Required for the formation of a threonylcarbamoyl group on adenosine at position 37 (t(6)A37) in tRNAs that read codons beginning with adenine. Is involved in the transfer of the threonylcarbamoyl moiety of threonylcarbamoyl-AMP (TC-AMP) to the N6 group of A37, together with TsaD and TsaB. TsaE seems to play an indirect role in the t(6)A biosynthesis pathway, possibly in regulating the core enzymatic function of TsaD.</text>
</comment>
<evidence type="ECO:0000256" key="11">
    <source>
        <dbReference type="ARBA" id="ARBA00032441"/>
    </source>
</evidence>
<reference evidence="13" key="1">
    <citation type="submission" date="2014-08" db="EMBL/GenBank/DDBJ databases">
        <title>Coriobacteriaceae sp. complete genome.</title>
        <authorList>
            <person name="Looft T."/>
            <person name="Bayles D.O."/>
            <person name="Stanton T.B."/>
        </authorList>
    </citation>
    <scope>NUCLEOTIDE SEQUENCE [LARGE SCALE GENOMIC DNA]</scope>
    <source>
        <strain evidence="13">68-1-3</strain>
    </source>
</reference>
<dbReference type="InterPro" id="IPR027417">
    <property type="entry name" value="P-loop_NTPase"/>
</dbReference>
<name>A0A0A8B2S6_9ACTN</name>
<gene>
    <name evidence="12" type="ORF">JI75_02145</name>
</gene>
<evidence type="ECO:0000256" key="4">
    <source>
        <dbReference type="ARBA" id="ARBA00022490"/>
    </source>
</evidence>
<dbReference type="STRING" id="1531429.JI75_02145"/>